<keyword evidence="4" id="KW-1185">Reference proteome</keyword>
<gene>
    <name evidence="3" type="ORF">QCA50_017962</name>
</gene>
<dbReference type="EMBL" id="JASBNA010000064">
    <property type="protein sequence ID" value="KAK7679018.1"/>
    <property type="molecule type" value="Genomic_DNA"/>
</dbReference>
<accession>A0AAW0FDZ8</accession>
<dbReference type="Proteomes" id="UP001385951">
    <property type="component" value="Unassembled WGS sequence"/>
</dbReference>
<sequence length="629" mass="70689">MEKASEGRLWPAERQVLNILMAEIYLEPEFPYRDLSKAINFMHRDLLDTSQPITTRIRTVMRFFRPIMTGHFDLRSVSSEVGTYLSDATRLLPNALNFGQDLRTRLEAAADARHLVTYAASYYLQVDQPDKAVALLEQGRTLFWTKPLQLRALKVSSFPPSVDPSVHDLIEEMERQMHSNNKRYRDHDKIEVEAEYMYRENLKARVPQMLEAIEKTPGLDNFLTPEEFGPELLAEVSRHGPVVMLVASSQIAHAIMITSPGKVTAIPLPNVHEEGLRGIQWLVRGDEADINLVNDACRSLQLSLNIDSPPEDGEMISMLSKLTGSVSSSSSSRDVDDMDDDRAGKPRRKVKPTRESYVWLGYCFLWYNIVDPVLKSLGISKATGRDRPRLWWCPTGEFCLLPIHAASRGNMEVVSDYVVSSYTPSLRALVDARRAYKPIARKACRVLLGAVPRPATGSPLPNTVDEALRVVDVIPEKLVLPLPPEDTVLYDPFVSGLSKASFLSNLSKTNFLHLACHGHQNSDNPFESGFMLRDKYVSMSEIMPIASDNALLAFLSACESARGNGSQPDDATHLAATMLFKGFKSIIGTTWRMDDMDGPEVAETVYRELFSERTSISIQIPSRMRWMKL</sequence>
<feature type="domain" description="CHAT" evidence="2">
    <location>
        <begin position="365"/>
        <end position="611"/>
    </location>
</feature>
<feature type="region of interest" description="Disordered" evidence="1">
    <location>
        <begin position="324"/>
        <end position="348"/>
    </location>
</feature>
<evidence type="ECO:0000256" key="1">
    <source>
        <dbReference type="SAM" id="MobiDB-lite"/>
    </source>
</evidence>
<protein>
    <recommendedName>
        <fullName evidence="2">CHAT domain-containing protein</fullName>
    </recommendedName>
</protein>
<organism evidence="3 4">
    <name type="scientific">Cerrena zonata</name>
    <dbReference type="NCBI Taxonomy" id="2478898"/>
    <lineage>
        <taxon>Eukaryota</taxon>
        <taxon>Fungi</taxon>
        <taxon>Dikarya</taxon>
        <taxon>Basidiomycota</taxon>
        <taxon>Agaricomycotina</taxon>
        <taxon>Agaricomycetes</taxon>
        <taxon>Polyporales</taxon>
        <taxon>Cerrenaceae</taxon>
        <taxon>Cerrena</taxon>
    </lineage>
</organism>
<evidence type="ECO:0000313" key="4">
    <source>
        <dbReference type="Proteomes" id="UP001385951"/>
    </source>
</evidence>
<comment type="caution">
    <text evidence="3">The sequence shown here is derived from an EMBL/GenBank/DDBJ whole genome shotgun (WGS) entry which is preliminary data.</text>
</comment>
<evidence type="ECO:0000313" key="3">
    <source>
        <dbReference type="EMBL" id="KAK7679018.1"/>
    </source>
</evidence>
<name>A0AAW0FDZ8_9APHY</name>
<proteinExistence type="predicted"/>
<dbReference type="Pfam" id="PF12770">
    <property type="entry name" value="CHAT"/>
    <property type="match status" value="1"/>
</dbReference>
<dbReference type="InterPro" id="IPR024983">
    <property type="entry name" value="CHAT_dom"/>
</dbReference>
<reference evidence="3 4" key="1">
    <citation type="submission" date="2022-09" db="EMBL/GenBank/DDBJ databases">
        <authorList>
            <person name="Palmer J.M."/>
        </authorList>
    </citation>
    <scope>NUCLEOTIDE SEQUENCE [LARGE SCALE GENOMIC DNA]</scope>
    <source>
        <strain evidence="3 4">DSM 7382</strain>
    </source>
</reference>
<dbReference type="AlphaFoldDB" id="A0AAW0FDZ8"/>
<evidence type="ECO:0000259" key="2">
    <source>
        <dbReference type="Pfam" id="PF12770"/>
    </source>
</evidence>